<dbReference type="SUPFAM" id="SSF53850">
    <property type="entry name" value="Periplasmic binding protein-like II"/>
    <property type="match status" value="1"/>
</dbReference>
<dbReference type="InterPro" id="IPR050490">
    <property type="entry name" value="Bact_solute-bd_prot1"/>
</dbReference>
<comment type="caution">
    <text evidence="2">The sequence shown here is derived from an EMBL/GenBank/DDBJ whole genome shotgun (WGS) entry which is preliminary data.</text>
</comment>
<dbReference type="AlphaFoldDB" id="A0A7X0VY66"/>
<gene>
    <name evidence="2" type="ORF">H7C18_27570</name>
</gene>
<dbReference type="RefSeq" id="WP_185132355.1">
    <property type="nucleotide sequence ID" value="NZ_JACJVO010000036.1"/>
</dbReference>
<dbReference type="InterPro" id="IPR022627">
    <property type="entry name" value="DUF3502"/>
</dbReference>
<evidence type="ECO:0000259" key="1">
    <source>
        <dbReference type="Pfam" id="PF12010"/>
    </source>
</evidence>
<evidence type="ECO:0000313" key="2">
    <source>
        <dbReference type="EMBL" id="MBB6734691.1"/>
    </source>
</evidence>
<dbReference type="Pfam" id="PF12010">
    <property type="entry name" value="DUF3502"/>
    <property type="match status" value="1"/>
</dbReference>
<keyword evidence="3" id="KW-1185">Reference proteome</keyword>
<accession>A0A7X0VY66</accession>
<dbReference type="Proteomes" id="UP000564644">
    <property type="component" value="Unassembled WGS sequence"/>
</dbReference>
<name>A0A7X0VY66_9BACL</name>
<sequence>MTGIQKYKGGSSMKSNGFKPARWSFWIISLTLFLSACSSFSRHKNEERPQPNAGLIGTPTKAADPTEPVVLKLMLFGDRPHDMDKIIQRFEQETKNTLNTSLEFEFSPYLEYEKKMLLRMSTGESVDLMFDAPWTKNLFNNLSMGYYQQLDEYFNNDHYPGLKKAFPKEIMDANRINGHIYTIPLFDSYYDPPVIAIRKDIRESLGMAPLKTMEDLTAYYDRVLERYPEDIPAAIGSRGIFMLGLPEEKGHHDIRLAPIMSDSFTGGIPFNVALSKDGKKVIGAATIGDPDSEFADFPVPFNSHDAIYGHFESRVQFRKYNNPNPLSSEEENAMDIKREASKADTTISGIARLRQDLQRVDPEADYEPFLLGSQSQREMLPASIGTTFRANNSLVIPVTSKNTNRTMKFLDWLFSSQDHHDLFELGIEGEHWVKDGAGGYKLTAESYNYRFPGYELTNNPILSRILADNDPMTLAYTKWARDKSSYYQLPLSGFVFNPAPVATEIAKVKPVMLQASDLLMTGMIDNWKEYAQEQNLKWRALGLDTIRQEVIKQVQAYLNAGGK</sequence>
<proteinExistence type="predicted"/>
<dbReference type="PANTHER" id="PTHR43649">
    <property type="entry name" value="ARABINOSE-BINDING PROTEIN-RELATED"/>
    <property type="match status" value="1"/>
</dbReference>
<protein>
    <submittedName>
        <fullName evidence="2">Extracellular solute-binding protein</fullName>
    </submittedName>
</protein>
<reference evidence="2 3" key="1">
    <citation type="submission" date="2020-08" db="EMBL/GenBank/DDBJ databases">
        <title>Cohnella phylogeny.</title>
        <authorList>
            <person name="Dunlap C."/>
        </authorList>
    </citation>
    <scope>NUCLEOTIDE SEQUENCE [LARGE SCALE GENOMIC DNA]</scope>
    <source>
        <strain evidence="2 3">CBP 2801</strain>
    </source>
</reference>
<organism evidence="2 3">
    <name type="scientific">Cohnella zeiphila</name>
    <dbReference type="NCBI Taxonomy" id="2761120"/>
    <lineage>
        <taxon>Bacteria</taxon>
        <taxon>Bacillati</taxon>
        <taxon>Bacillota</taxon>
        <taxon>Bacilli</taxon>
        <taxon>Bacillales</taxon>
        <taxon>Paenibacillaceae</taxon>
        <taxon>Cohnella</taxon>
    </lineage>
</organism>
<dbReference type="InterPro" id="IPR006059">
    <property type="entry name" value="SBP"/>
</dbReference>
<dbReference type="Pfam" id="PF01547">
    <property type="entry name" value="SBP_bac_1"/>
    <property type="match status" value="1"/>
</dbReference>
<dbReference type="Gene3D" id="3.40.190.10">
    <property type="entry name" value="Periplasmic binding protein-like II"/>
    <property type="match status" value="2"/>
</dbReference>
<feature type="domain" description="DUF3502" evidence="1">
    <location>
        <begin position="490"/>
        <end position="559"/>
    </location>
</feature>
<dbReference type="EMBL" id="JACJVO010000036">
    <property type="protein sequence ID" value="MBB6734691.1"/>
    <property type="molecule type" value="Genomic_DNA"/>
</dbReference>
<evidence type="ECO:0000313" key="3">
    <source>
        <dbReference type="Proteomes" id="UP000564644"/>
    </source>
</evidence>
<dbReference type="PANTHER" id="PTHR43649:SF12">
    <property type="entry name" value="DIACETYLCHITOBIOSE BINDING PROTEIN DASA"/>
    <property type="match status" value="1"/>
</dbReference>